<evidence type="ECO:0000313" key="3">
    <source>
        <dbReference type="Proteomes" id="UP000184997"/>
    </source>
</evidence>
<feature type="signal peptide" evidence="1">
    <location>
        <begin position="1"/>
        <end position="31"/>
    </location>
</feature>
<proteinExistence type="predicted"/>
<gene>
    <name evidence="2" type="ORF">XTGNCPPB3709_1000</name>
</gene>
<dbReference type="EMBL" id="FLUK01000085">
    <property type="protein sequence ID" value="SBV87087.1"/>
    <property type="molecule type" value="Genomic_DNA"/>
</dbReference>
<dbReference type="Gene3D" id="3.40.50.1820">
    <property type="entry name" value="alpha/beta hydrolase"/>
    <property type="match status" value="1"/>
</dbReference>
<evidence type="ECO:0000313" key="2">
    <source>
        <dbReference type="EMBL" id="SBV87087.1"/>
    </source>
</evidence>
<dbReference type="SUPFAM" id="SSF53474">
    <property type="entry name" value="alpha/beta-Hydrolases"/>
    <property type="match status" value="1"/>
</dbReference>
<sequence>MKLFTFKTPPRSHLLRLGMAVLGSLAGIASAQTTSGFAMAYNAQGTGYGISGQEPSAAGKYPVYVHIGGTGENYQSNWSMAAVNTAAAKGFVAASVQYDNGSFGDCGVIGSRARAIFDANSLSSAIAQLCSRDKADCSKGVVTGGMSQGSIISVLSHDYDNRIVASFGQGTGATYTPYYNLSACIADGNHSQSADRLRIIDGEHDMFVGGSESIARSQATLVTGLNCEGSQSCFRPNGSGWYIVKDSEVQDMYADHCFIEYGGMAGTQCSGALIDYGYLYGNAAWELNPTLDWLKRFVTP</sequence>
<protein>
    <submittedName>
        <fullName evidence="2">Uncharacterized protein</fullName>
    </submittedName>
</protein>
<organism evidence="2 3">
    <name type="scientific">Xanthomonas graminis pv. graminis</name>
    <dbReference type="NCBI Taxonomy" id="134874"/>
    <lineage>
        <taxon>Bacteria</taxon>
        <taxon>Pseudomonadati</taxon>
        <taxon>Pseudomonadota</taxon>
        <taxon>Gammaproteobacteria</taxon>
        <taxon>Lysobacterales</taxon>
        <taxon>Lysobacteraceae</taxon>
        <taxon>Xanthomonas</taxon>
        <taxon>Xanthomonas translucens group</taxon>
        <taxon>Xanthomonas graminis</taxon>
    </lineage>
</organism>
<name>A0A1M4J5S0_9XANT</name>
<dbReference type="RefSeq" id="WP_009581342.1">
    <property type="nucleotide sequence ID" value="NZ_CP076252.1"/>
</dbReference>
<reference evidence="3" key="1">
    <citation type="submission" date="2016-07" db="EMBL/GenBank/DDBJ databases">
        <authorList>
            <person name="Florea S."/>
            <person name="Webb J.S."/>
            <person name="Jaromczyk J."/>
            <person name="Schardl C.L."/>
        </authorList>
    </citation>
    <scope>NUCLEOTIDE SEQUENCE [LARGE SCALE GENOMIC DNA]</scope>
</reference>
<dbReference type="AlphaFoldDB" id="A0A1M4J5S0"/>
<dbReference type="Proteomes" id="UP000184997">
    <property type="component" value="Unassembled WGS sequence"/>
</dbReference>
<feature type="chain" id="PRO_5010282485" evidence="1">
    <location>
        <begin position="32"/>
        <end position="300"/>
    </location>
</feature>
<accession>A0A1M4J5S0</accession>
<evidence type="ECO:0000256" key="1">
    <source>
        <dbReference type="SAM" id="SignalP"/>
    </source>
</evidence>
<dbReference type="InterPro" id="IPR029058">
    <property type="entry name" value="AB_hydrolase_fold"/>
</dbReference>
<keyword evidence="1" id="KW-0732">Signal</keyword>